<dbReference type="EMBL" id="LNDJ01000099">
    <property type="protein sequence ID" value="KRU21682.1"/>
    <property type="molecule type" value="Genomic_DNA"/>
</dbReference>
<dbReference type="Proteomes" id="UP000051202">
    <property type="component" value="Unassembled WGS sequence"/>
</dbReference>
<evidence type="ECO:0008006" key="3">
    <source>
        <dbReference type="Google" id="ProtNLM"/>
    </source>
</evidence>
<name>A0A0T6DPG0_9GAMM</name>
<dbReference type="RefSeq" id="WP_058025533.1">
    <property type="nucleotide sequence ID" value="NZ_LNDJ01000099.1"/>
</dbReference>
<evidence type="ECO:0000313" key="1">
    <source>
        <dbReference type="EMBL" id="KRU21682.1"/>
    </source>
</evidence>
<organism evidence="1 2">
    <name type="scientific">Psychrobacter piscatorii</name>
    <dbReference type="NCBI Taxonomy" id="554343"/>
    <lineage>
        <taxon>Bacteria</taxon>
        <taxon>Pseudomonadati</taxon>
        <taxon>Pseudomonadota</taxon>
        <taxon>Gammaproteobacteria</taxon>
        <taxon>Moraxellales</taxon>
        <taxon>Moraxellaceae</taxon>
        <taxon>Psychrobacter</taxon>
    </lineage>
</organism>
<proteinExistence type="predicted"/>
<keyword evidence="2" id="KW-1185">Reference proteome</keyword>
<dbReference type="AlphaFoldDB" id="A0A0T6DPG0"/>
<dbReference type="SUPFAM" id="SSF53756">
    <property type="entry name" value="UDP-Glycosyltransferase/glycogen phosphorylase"/>
    <property type="match status" value="1"/>
</dbReference>
<evidence type="ECO:0000313" key="2">
    <source>
        <dbReference type="Proteomes" id="UP000051202"/>
    </source>
</evidence>
<reference evidence="1 2" key="1">
    <citation type="submission" date="2015-11" db="EMBL/GenBank/DDBJ databases">
        <title>Permanent draft genome of Psychrobacter piscatorii LQ58.</title>
        <authorList>
            <person name="Zhou M."/>
            <person name="Dong B."/>
            <person name="Liu Q."/>
        </authorList>
    </citation>
    <scope>NUCLEOTIDE SEQUENCE [LARGE SCALE GENOMIC DNA]</scope>
    <source>
        <strain evidence="1 2">LQ58</strain>
    </source>
</reference>
<comment type="caution">
    <text evidence="1">The sequence shown here is derived from an EMBL/GenBank/DDBJ whole genome shotgun (WGS) entry which is preliminary data.</text>
</comment>
<sequence>MRIGYYAHHHGSGHCRQADKLAALLPEPVRAQFTVFTSVSAADYSFSNISEAQVVRLAPEDERADDVLKGRAGQYWQPESLHYSPVGSRDIQARSYQLIQALDARQIDLMIIDVSVEIAMLCRTISMPYLYVRLTGVRDDTPHVEAFKGALAMLAPYPRALEAIDTPAWMPKKSLYLDFISTVPNTELTRSEFLTLLNNLTDDATPYREGAPIITVIKGYGGHQAIDACLPTLRELLPDAFIISLGPIDDDMRHLVDIATQVKDVRPFIIHSDTLLMACGLNSIAQVYYEQTPIIVQPDARPHDEQVATANSLIAQGRALSWDDFCKTMQNNNGQLPTPTATLQTVPDLDTSAAALMHSFGDYDDTKAWFYEWLLPKLELRPER</sequence>
<protein>
    <recommendedName>
        <fullName evidence="3">Glycosyl transferase family 28 C-terminal domain-containing protein</fullName>
    </recommendedName>
</protein>
<accession>A0A0T6DPG0</accession>
<dbReference type="STRING" id="554343.AS194_11305"/>
<gene>
    <name evidence="1" type="ORF">AS194_11305</name>
</gene>